<evidence type="ECO:0000313" key="5">
    <source>
        <dbReference type="Proteomes" id="UP000829817"/>
    </source>
</evidence>
<dbReference type="Pfam" id="PF13511">
    <property type="entry name" value="DUF4124"/>
    <property type="match status" value="1"/>
</dbReference>
<keyword evidence="1" id="KW-0175">Coiled coil</keyword>
<keyword evidence="5" id="KW-1185">Reference proteome</keyword>
<evidence type="ECO:0000313" key="4">
    <source>
        <dbReference type="EMBL" id="UOO83251.1"/>
    </source>
</evidence>
<name>A0ABY4DW37_9NEIS</name>
<dbReference type="Proteomes" id="UP000829817">
    <property type="component" value="Chromosome"/>
</dbReference>
<feature type="signal peptide" evidence="2">
    <location>
        <begin position="1"/>
        <end position="19"/>
    </location>
</feature>
<accession>A0ABY4DW37</accession>
<dbReference type="InterPro" id="IPR025392">
    <property type="entry name" value="DUF4124"/>
</dbReference>
<reference evidence="4 5" key="1">
    <citation type="journal article" date="2022" name="Res Sq">
        <title>Evolution of multicellular longitudinally dividing oral cavity symbionts (Neisseriaceae).</title>
        <authorList>
            <person name="Nyongesa S."/>
            <person name="Weber P."/>
            <person name="Bernet E."/>
            <person name="Pullido F."/>
            <person name="Nieckarz M."/>
            <person name="Delaby M."/>
            <person name="Nieves C."/>
            <person name="Viehboeck T."/>
            <person name="Krause N."/>
            <person name="Rivera-Millot A."/>
            <person name="Nakamura A."/>
            <person name="Vischer N."/>
            <person name="VanNieuwenhze M."/>
            <person name="Brun Y."/>
            <person name="Cava F."/>
            <person name="Bulgheresi S."/>
            <person name="Veyrier F."/>
        </authorList>
    </citation>
    <scope>NUCLEOTIDE SEQUENCE [LARGE SCALE GENOMIC DNA]</scope>
    <source>
        <strain evidence="4 5">CCUG 63373m</strain>
    </source>
</reference>
<protein>
    <submittedName>
        <fullName evidence="4">DUF4124 domain-containing protein</fullName>
    </submittedName>
</protein>
<organism evidence="4 5">
    <name type="scientific">Uruburuella testudinis</name>
    <dbReference type="NCBI Taxonomy" id="1282863"/>
    <lineage>
        <taxon>Bacteria</taxon>
        <taxon>Pseudomonadati</taxon>
        <taxon>Pseudomonadota</taxon>
        <taxon>Betaproteobacteria</taxon>
        <taxon>Neisseriales</taxon>
        <taxon>Neisseriaceae</taxon>
        <taxon>Uruburuella</taxon>
    </lineage>
</organism>
<keyword evidence="2" id="KW-0732">Signal</keyword>
<feature type="domain" description="DUF4124" evidence="3">
    <location>
        <begin position="9"/>
        <end position="63"/>
    </location>
</feature>
<evidence type="ECO:0000256" key="2">
    <source>
        <dbReference type="SAM" id="SignalP"/>
    </source>
</evidence>
<feature type="chain" id="PRO_5045149777" evidence="2">
    <location>
        <begin position="20"/>
        <end position="141"/>
    </location>
</feature>
<evidence type="ECO:0000256" key="1">
    <source>
        <dbReference type="SAM" id="Coils"/>
    </source>
</evidence>
<gene>
    <name evidence="4" type="ORF">LVJ83_10445</name>
</gene>
<proteinExistence type="predicted"/>
<dbReference type="EMBL" id="CP091508">
    <property type="protein sequence ID" value="UOO83251.1"/>
    <property type="molecule type" value="Genomic_DNA"/>
</dbReference>
<evidence type="ECO:0000259" key="3">
    <source>
        <dbReference type="Pfam" id="PF13511"/>
    </source>
</evidence>
<feature type="coiled-coil region" evidence="1">
    <location>
        <begin position="79"/>
        <end position="134"/>
    </location>
</feature>
<sequence>MMKALITILLLSASLPVFSATVYECTDSNGRRTYTQNPDGNCRASKLGTPSVYTSAPAYTAPAATAAPDLPPPSAGSDIAAARQQLEQARKNLEEGKKVRYGNERNYVRYQQRIAALEQAVSEAQQQLDAAQQGSNHNGVH</sequence>